<dbReference type="Gene3D" id="1.25.10.10">
    <property type="entry name" value="Leucine-rich Repeat Variant"/>
    <property type="match status" value="1"/>
</dbReference>
<sequence>FSMLPDSQSSSSSQSRSRHTKLYKGRGAREDHNVRRREVTVEIRKKKRDDMLLERRTRNFDPSSLNVEKELGSEAIERLMSPSPALITEGLILTVDKMRSSLFPLGMALASSGVMSKIVKSYSKNERLVLVILRNLNMAGPNFIDSSDHTAAFSSLVALMKDSKWVQSLDQLLFASCVIYEKEKGVRNSQDASDLAEILMNLLPNVDNTDMVLLRNTVWMASLLIRGTSTEAYTVPLLSLLLDKSSIRDFDVLKDSCVAFSESASNTENEEFVLDEMIPTLVSLISSSPTHLLSPIVQSIVALFEESRDFIDKFLECDLLDSIGVILNHNETCADACWILGVILDPPSRRKIVATNEALLSQIVAIVGKGTYDQRKECVEVVHRLMALYTHKSDLRLLGLSDISPFLRPFSHLCIPPLCDLLTVMDALLVQTVLETLLIILNQDIDKGVRDAATKIEECDGISKLEFLQNSRTIEVSMLASEIVNLYFDRDQEDSDDVHSTVIDVVNQICNVQPFHF</sequence>
<dbReference type="EMBL" id="BTSX01000001">
    <property type="protein sequence ID" value="GMS80265.1"/>
    <property type="molecule type" value="Genomic_DNA"/>
</dbReference>
<dbReference type="Pfam" id="PF01749">
    <property type="entry name" value="IBB"/>
    <property type="match status" value="1"/>
</dbReference>
<accession>A0AAV5SJC7</accession>
<dbReference type="GO" id="GO:0006606">
    <property type="term" value="P:protein import into nucleus"/>
    <property type="evidence" value="ECO:0007669"/>
    <property type="project" value="InterPro"/>
</dbReference>
<dbReference type="SUPFAM" id="SSF48371">
    <property type="entry name" value="ARM repeat"/>
    <property type="match status" value="1"/>
</dbReference>
<keyword evidence="8" id="KW-1185">Reference proteome</keyword>
<dbReference type="InterPro" id="IPR032413">
    <property type="entry name" value="Arm_3"/>
</dbReference>
<feature type="region of interest" description="Disordered" evidence="5">
    <location>
        <begin position="1"/>
        <end position="35"/>
    </location>
</feature>
<keyword evidence="2 4" id="KW-0813">Transport</keyword>
<evidence type="ECO:0000256" key="4">
    <source>
        <dbReference type="PROSITE-ProRule" id="PRU00561"/>
    </source>
</evidence>
<reference evidence="7" key="1">
    <citation type="submission" date="2023-10" db="EMBL/GenBank/DDBJ databases">
        <title>Genome assembly of Pristionchus species.</title>
        <authorList>
            <person name="Yoshida K."/>
            <person name="Sommer R.J."/>
        </authorList>
    </citation>
    <scope>NUCLEOTIDE SEQUENCE</scope>
    <source>
        <strain evidence="7">RS0144</strain>
    </source>
</reference>
<evidence type="ECO:0000313" key="8">
    <source>
        <dbReference type="Proteomes" id="UP001432027"/>
    </source>
</evidence>
<dbReference type="PROSITE" id="PS51214">
    <property type="entry name" value="IBB"/>
    <property type="match status" value="1"/>
</dbReference>
<evidence type="ECO:0000256" key="5">
    <source>
        <dbReference type="SAM" id="MobiDB-lite"/>
    </source>
</evidence>
<dbReference type="InterPro" id="IPR002652">
    <property type="entry name" value="Importin-a_IBB"/>
</dbReference>
<evidence type="ECO:0000313" key="7">
    <source>
        <dbReference type="EMBL" id="GMS80265.1"/>
    </source>
</evidence>
<proteinExistence type="inferred from homology"/>
<organism evidence="7 8">
    <name type="scientific">Pristionchus entomophagus</name>
    <dbReference type="NCBI Taxonomy" id="358040"/>
    <lineage>
        <taxon>Eukaryota</taxon>
        <taxon>Metazoa</taxon>
        <taxon>Ecdysozoa</taxon>
        <taxon>Nematoda</taxon>
        <taxon>Chromadorea</taxon>
        <taxon>Rhabditida</taxon>
        <taxon>Rhabditina</taxon>
        <taxon>Diplogasteromorpha</taxon>
        <taxon>Diplogasteroidea</taxon>
        <taxon>Neodiplogasteridae</taxon>
        <taxon>Pristionchus</taxon>
    </lineage>
</organism>
<dbReference type="AlphaFoldDB" id="A0AAV5SJC7"/>
<dbReference type="InterPro" id="IPR011989">
    <property type="entry name" value="ARM-like"/>
</dbReference>
<protein>
    <recommendedName>
        <fullName evidence="6">IBB domain-containing protein</fullName>
    </recommendedName>
</protein>
<dbReference type="Proteomes" id="UP001432027">
    <property type="component" value="Unassembled WGS sequence"/>
</dbReference>
<dbReference type="GO" id="GO:0061608">
    <property type="term" value="F:nuclear import signal receptor activity"/>
    <property type="evidence" value="ECO:0007669"/>
    <property type="project" value="InterPro"/>
</dbReference>
<dbReference type="Pfam" id="PF16186">
    <property type="entry name" value="Arm_3"/>
    <property type="match status" value="1"/>
</dbReference>
<feature type="domain" description="IBB" evidence="6">
    <location>
        <begin position="1"/>
        <end position="65"/>
    </location>
</feature>
<gene>
    <name evidence="7" type="ORF">PENTCL1PPCAC_2440</name>
</gene>
<feature type="non-terminal residue" evidence="7">
    <location>
        <position position="1"/>
    </location>
</feature>
<comment type="caution">
    <text evidence="7">The sequence shown here is derived from an EMBL/GenBank/DDBJ whole genome shotgun (WGS) entry which is preliminary data.</text>
</comment>
<evidence type="ECO:0000259" key="6">
    <source>
        <dbReference type="PROSITE" id="PS51214"/>
    </source>
</evidence>
<dbReference type="InterPro" id="IPR016024">
    <property type="entry name" value="ARM-type_fold"/>
</dbReference>
<name>A0AAV5SJC7_9BILA</name>
<feature type="compositionally biased region" description="Basic residues" evidence="5">
    <location>
        <begin position="16"/>
        <end position="26"/>
    </location>
</feature>
<evidence type="ECO:0000256" key="3">
    <source>
        <dbReference type="ARBA" id="ARBA00022927"/>
    </source>
</evidence>
<dbReference type="PANTHER" id="PTHR23316">
    <property type="entry name" value="IMPORTIN ALPHA"/>
    <property type="match status" value="1"/>
</dbReference>
<evidence type="ECO:0000256" key="1">
    <source>
        <dbReference type="ARBA" id="ARBA00010394"/>
    </source>
</evidence>
<evidence type="ECO:0000256" key="2">
    <source>
        <dbReference type="ARBA" id="ARBA00022448"/>
    </source>
</evidence>
<comment type="similarity">
    <text evidence="1">Belongs to the importin alpha family.</text>
</comment>
<keyword evidence="3" id="KW-0653">Protein transport</keyword>